<proteinExistence type="predicted"/>
<dbReference type="EMBL" id="CM042013">
    <property type="protein sequence ID" value="KAI3740803.1"/>
    <property type="molecule type" value="Genomic_DNA"/>
</dbReference>
<comment type="caution">
    <text evidence="1">The sequence shown here is derived from an EMBL/GenBank/DDBJ whole genome shotgun (WGS) entry which is preliminary data.</text>
</comment>
<accession>A0ACB9D2W6</accession>
<evidence type="ECO:0000313" key="2">
    <source>
        <dbReference type="Proteomes" id="UP001055811"/>
    </source>
</evidence>
<organism evidence="1 2">
    <name type="scientific">Cichorium intybus</name>
    <name type="common">Chicory</name>
    <dbReference type="NCBI Taxonomy" id="13427"/>
    <lineage>
        <taxon>Eukaryota</taxon>
        <taxon>Viridiplantae</taxon>
        <taxon>Streptophyta</taxon>
        <taxon>Embryophyta</taxon>
        <taxon>Tracheophyta</taxon>
        <taxon>Spermatophyta</taxon>
        <taxon>Magnoliopsida</taxon>
        <taxon>eudicotyledons</taxon>
        <taxon>Gunneridae</taxon>
        <taxon>Pentapetalae</taxon>
        <taxon>asterids</taxon>
        <taxon>campanulids</taxon>
        <taxon>Asterales</taxon>
        <taxon>Asteraceae</taxon>
        <taxon>Cichorioideae</taxon>
        <taxon>Cichorieae</taxon>
        <taxon>Cichoriinae</taxon>
        <taxon>Cichorium</taxon>
    </lineage>
</organism>
<gene>
    <name evidence="1" type="ORF">L2E82_31277</name>
</gene>
<name>A0ACB9D2W6_CICIN</name>
<evidence type="ECO:0000313" key="1">
    <source>
        <dbReference type="EMBL" id="KAI3740803.1"/>
    </source>
</evidence>
<sequence>MDSFFDLENPLTSFKEHQSDTVPSLFADESVVVLHNFPANFHHEALTVISKFSENLDPFVTYLAVNYMDRFISTKKIVNQEKPWIVGLVAISCLSLALKMKNTDLALPNLEGYECAMYDAKSINRMELLILTSLQWRMRSITPFSFLYYFLSLFHLQDLCLSQAIKHRASEIILRSPYEMKLLKFRPSVTAACALLHASQDLIIPLQYSQFRAAIFSCKYLNKESLEECLGVMRDMVLDTCESISVVDHQCTSNERENITSIKRRRLNEGLRSNQCVIGFSHVQNR</sequence>
<protein>
    <submittedName>
        <fullName evidence="1">Uncharacterized protein</fullName>
    </submittedName>
</protein>
<reference evidence="2" key="1">
    <citation type="journal article" date="2022" name="Mol. Ecol. Resour.">
        <title>The genomes of chicory, endive, great burdock and yacon provide insights into Asteraceae palaeo-polyploidization history and plant inulin production.</title>
        <authorList>
            <person name="Fan W."/>
            <person name="Wang S."/>
            <person name="Wang H."/>
            <person name="Wang A."/>
            <person name="Jiang F."/>
            <person name="Liu H."/>
            <person name="Zhao H."/>
            <person name="Xu D."/>
            <person name="Zhang Y."/>
        </authorList>
    </citation>
    <scope>NUCLEOTIDE SEQUENCE [LARGE SCALE GENOMIC DNA]</scope>
    <source>
        <strain evidence="2">cv. Punajuju</strain>
    </source>
</reference>
<reference evidence="1 2" key="2">
    <citation type="journal article" date="2022" name="Mol. Ecol. Resour.">
        <title>The genomes of chicory, endive, great burdock and yacon provide insights into Asteraceae paleo-polyploidization history and plant inulin production.</title>
        <authorList>
            <person name="Fan W."/>
            <person name="Wang S."/>
            <person name="Wang H."/>
            <person name="Wang A."/>
            <person name="Jiang F."/>
            <person name="Liu H."/>
            <person name="Zhao H."/>
            <person name="Xu D."/>
            <person name="Zhang Y."/>
        </authorList>
    </citation>
    <scope>NUCLEOTIDE SEQUENCE [LARGE SCALE GENOMIC DNA]</scope>
    <source>
        <strain evidence="2">cv. Punajuju</strain>
        <tissue evidence="1">Leaves</tissue>
    </source>
</reference>
<dbReference type="Proteomes" id="UP001055811">
    <property type="component" value="Linkage Group LG05"/>
</dbReference>
<keyword evidence="2" id="KW-1185">Reference proteome</keyword>